<evidence type="ECO:0000313" key="2">
    <source>
        <dbReference type="Proteomes" id="UP000441585"/>
    </source>
</evidence>
<dbReference type="AlphaFoldDB" id="A0A6I2MAD7"/>
<dbReference type="Gene3D" id="3.30.530.20">
    <property type="match status" value="1"/>
</dbReference>
<sequence>MIPQPQNKAYSKESNTLQSLFFIPEKNKFAACPCDHSSSDKIWIRIEILIIRRIGFFMSEFQDQVTVDAPLDQVFKFAADIENAPLFMQNVKKVEKLTDGPVQAGTKYRETREIRGREASAIIEFIEFVPSAKYSVKSEMNGMEAIYHYTFSSSGNQTTIRFECEINAKKFTMKLIKPVFVKIMKKEDGDHLQHLKKAFEAKDADDKKGQ</sequence>
<proteinExistence type="predicted"/>
<name>A0A6I2MAD7_9BACI</name>
<evidence type="ECO:0000313" key="1">
    <source>
        <dbReference type="EMBL" id="MRX52773.1"/>
    </source>
</evidence>
<organism evidence="1 2">
    <name type="scientific">Metabacillus idriensis</name>
    <dbReference type="NCBI Taxonomy" id="324768"/>
    <lineage>
        <taxon>Bacteria</taxon>
        <taxon>Bacillati</taxon>
        <taxon>Bacillota</taxon>
        <taxon>Bacilli</taxon>
        <taxon>Bacillales</taxon>
        <taxon>Bacillaceae</taxon>
        <taxon>Metabacillus</taxon>
    </lineage>
</organism>
<comment type="caution">
    <text evidence="1">The sequence shown here is derived from an EMBL/GenBank/DDBJ whole genome shotgun (WGS) entry which is preliminary data.</text>
</comment>
<dbReference type="Proteomes" id="UP000441585">
    <property type="component" value="Unassembled WGS sequence"/>
</dbReference>
<dbReference type="Pfam" id="PF10604">
    <property type="entry name" value="Polyketide_cyc2"/>
    <property type="match status" value="1"/>
</dbReference>
<dbReference type="EMBL" id="WKKF01000001">
    <property type="protein sequence ID" value="MRX52773.1"/>
    <property type="molecule type" value="Genomic_DNA"/>
</dbReference>
<gene>
    <name evidence="1" type="ORF">GJU41_02205</name>
</gene>
<dbReference type="InterPro" id="IPR019587">
    <property type="entry name" value="Polyketide_cyclase/dehydratase"/>
</dbReference>
<accession>A0A6I2MAD7</accession>
<dbReference type="InterPro" id="IPR023393">
    <property type="entry name" value="START-like_dom_sf"/>
</dbReference>
<keyword evidence="2" id="KW-1185">Reference proteome</keyword>
<evidence type="ECO:0008006" key="3">
    <source>
        <dbReference type="Google" id="ProtNLM"/>
    </source>
</evidence>
<protein>
    <recommendedName>
        <fullName evidence="3">DUF3284 domain-containing protein</fullName>
    </recommendedName>
</protein>
<reference evidence="1 2" key="1">
    <citation type="submission" date="2019-11" db="EMBL/GenBank/DDBJ databases">
        <title>Bacillus idriensis genome.</title>
        <authorList>
            <person name="Konopka E.N."/>
            <person name="Newman J.D."/>
        </authorList>
    </citation>
    <scope>NUCLEOTIDE SEQUENCE [LARGE SCALE GENOMIC DNA]</scope>
    <source>
        <strain evidence="1 2">DSM 19097</strain>
    </source>
</reference>
<dbReference type="SUPFAM" id="SSF55961">
    <property type="entry name" value="Bet v1-like"/>
    <property type="match status" value="1"/>
</dbReference>